<evidence type="ECO:0000256" key="5">
    <source>
        <dbReference type="ARBA" id="ARBA00023098"/>
    </source>
</evidence>
<evidence type="ECO:0000256" key="4">
    <source>
        <dbReference type="ARBA" id="ARBA00022679"/>
    </source>
</evidence>
<proteinExistence type="inferred from homology"/>
<feature type="domain" description="Phospholipid/glycerol acyltransferase" evidence="8">
    <location>
        <begin position="69"/>
        <end position="183"/>
    </location>
</feature>
<keyword evidence="5 7" id="KW-0443">Lipid metabolism</keyword>
<keyword evidence="7" id="KW-0594">Phospholipid biosynthesis</keyword>
<accession>A0A371AVC6</accession>
<dbReference type="PANTHER" id="PTHR10434:SF64">
    <property type="entry name" value="1-ACYL-SN-GLYCEROL-3-PHOSPHATE ACYLTRANSFERASE-RELATED"/>
    <property type="match status" value="1"/>
</dbReference>
<evidence type="ECO:0000256" key="1">
    <source>
        <dbReference type="ARBA" id="ARBA00005189"/>
    </source>
</evidence>
<dbReference type="CDD" id="cd07989">
    <property type="entry name" value="LPLAT_AGPAT-like"/>
    <property type="match status" value="1"/>
</dbReference>
<dbReference type="EMBL" id="QRCT01000023">
    <property type="protein sequence ID" value="RDU23534.1"/>
    <property type="molecule type" value="Genomic_DNA"/>
</dbReference>
<keyword evidence="6 7" id="KW-0012">Acyltransferase</keyword>
<dbReference type="OrthoDB" id="9803035at2"/>
<gene>
    <name evidence="9" type="ORF">DWV06_08840</name>
</gene>
<dbReference type="GO" id="GO:0006654">
    <property type="term" value="P:phosphatidic acid biosynthetic process"/>
    <property type="evidence" value="ECO:0007669"/>
    <property type="project" value="TreeGrafter"/>
</dbReference>
<comment type="domain">
    <text evidence="7">The HXXXXD motif is essential for acyltransferase activity and may constitute the binding site for the phosphate moiety of the glycerol-3-phosphate.</text>
</comment>
<evidence type="ECO:0000259" key="8">
    <source>
        <dbReference type="SMART" id="SM00563"/>
    </source>
</evidence>
<protein>
    <recommendedName>
        <fullName evidence="7">1-acyl-sn-glycerol-3-phosphate acyltransferase</fullName>
        <ecNumber evidence="7">2.3.1.51</ecNumber>
    </recommendedName>
</protein>
<comment type="similarity">
    <text evidence="2 7">Belongs to the 1-acyl-sn-glycerol-3-phosphate acyltransferase family.</text>
</comment>
<keyword evidence="7" id="KW-1208">Phospholipid metabolism</keyword>
<organism evidence="9 10">
    <name type="scientific">Anaerosacchariphilus polymeriproducens</name>
    <dbReference type="NCBI Taxonomy" id="1812858"/>
    <lineage>
        <taxon>Bacteria</taxon>
        <taxon>Bacillati</taxon>
        <taxon>Bacillota</taxon>
        <taxon>Clostridia</taxon>
        <taxon>Lachnospirales</taxon>
        <taxon>Lachnospiraceae</taxon>
        <taxon>Anaerosacchariphilus</taxon>
    </lineage>
</organism>
<evidence type="ECO:0000256" key="6">
    <source>
        <dbReference type="ARBA" id="ARBA00023315"/>
    </source>
</evidence>
<dbReference type="GO" id="GO:0003841">
    <property type="term" value="F:1-acylglycerol-3-phosphate O-acyltransferase activity"/>
    <property type="evidence" value="ECO:0007669"/>
    <property type="project" value="UniProtKB-UniRule"/>
</dbReference>
<dbReference type="GO" id="GO:0016020">
    <property type="term" value="C:membrane"/>
    <property type="evidence" value="ECO:0007669"/>
    <property type="project" value="InterPro"/>
</dbReference>
<dbReference type="RefSeq" id="WP_115481824.1">
    <property type="nucleotide sequence ID" value="NZ_QRCT01000023.1"/>
</dbReference>
<comment type="catalytic activity">
    <reaction evidence="7">
        <text>a 1-acyl-sn-glycero-3-phosphate + an acyl-CoA = a 1,2-diacyl-sn-glycero-3-phosphate + CoA</text>
        <dbReference type="Rhea" id="RHEA:19709"/>
        <dbReference type="ChEBI" id="CHEBI:57287"/>
        <dbReference type="ChEBI" id="CHEBI:57970"/>
        <dbReference type="ChEBI" id="CHEBI:58342"/>
        <dbReference type="ChEBI" id="CHEBI:58608"/>
        <dbReference type="EC" id="2.3.1.51"/>
    </reaction>
</comment>
<dbReference type="SMART" id="SM00563">
    <property type="entry name" value="PlsC"/>
    <property type="match status" value="1"/>
</dbReference>
<keyword evidence="4 7" id="KW-0808">Transferase</keyword>
<dbReference type="InterPro" id="IPR002123">
    <property type="entry name" value="Plipid/glycerol_acylTrfase"/>
</dbReference>
<comment type="caution">
    <text evidence="9">The sequence shown here is derived from an EMBL/GenBank/DDBJ whole genome shotgun (WGS) entry which is preliminary data.</text>
</comment>
<dbReference type="NCBIfam" id="TIGR00530">
    <property type="entry name" value="AGP_acyltrn"/>
    <property type="match status" value="1"/>
</dbReference>
<dbReference type="PANTHER" id="PTHR10434">
    <property type="entry name" value="1-ACYL-SN-GLYCEROL-3-PHOSPHATE ACYLTRANSFERASE"/>
    <property type="match status" value="1"/>
</dbReference>
<dbReference type="AlphaFoldDB" id="A0A371AVC6"/>
<evidence type="ECO:0000256" key="7">
    <source>
        <dbReference type="RuleBase" id="RU361267"/>
    </source>
</evidence>
<keyword evidence="3 7" id="KW-0444">Lipid biosynthesis</keyword>
<comment type="pathway">
    <text evidence="1">Lipid metabolism.</text>
</comment>
<dbReference type="EC" id="2.3.1.51" evidence="7"/>
<evidence type="ECO:0000313" key="9">
    <source>
        <dbReference type="EMBL" id="RDU23534.1"/>
    </source>
</evidence>
<reference evidence="9 10" key="1">
    <citation type="submission" date="2018-07" db="EMBL/GenBank/DDBJ databases">
        <title>Anaerosacharophilus polymeroproducens gen. nov. sp. nov., an anaerobic bacterium isolated from salt field.</title>
        <authorList>
            <person name="Kim W."/>
            <person name="Yang S.-H."/>
            <person name="Oh J."/>
            <person name="Lee J.-H."/>
            <person name="Kwon K.K."/>
        </authorList>
    </citation>
    <scope>NUCLEOTIDE SEQUENCE [LARGE SCALE GENOMIC DNA]</scope>
    <source>
        <strain evidence="9 10">MCWD5</strain>
    </source>
</reference>
<evidence type="ECO:0000313" key="10">
    <source>
        <dbReference type="Proteomes" id="UP000255036"/>
    </source>
</evidence>
<dbReference type="InterPro" id="IPR004552">
    <property type="entry name" value="AGP_acyltrans"/>
</dbReference>
<name>A0A371AVC6_9FIRM</name>
<dbReference type="SUPFAM" id="SSF69593">
    <property type="entry name" value="Glycerol-3-phosphate (1)-acyltransferase"/>
    <property type="match status" value="1"/>
</dbReference>
<dbReference type="Proteomes" id="UP000255036">
    <property type="component" value="Unassembled WGS sequence"/>
</dbReference>
<dbReference type="Pfam" id="PF01553">
    <property type="entry name" value="Acyltransferase"/>
    <property type="match status" value="1"/>
</dbReference>
<evidence type="ECO:0000256" key="2">
    <source>
        <dbReference type="ARBA" id="ARBA00008655"/>
    </source>
</evidence>
<evidence type="ECO:0000256" key="3">
    <source>
        <dbReference type="ARBA" id="ARBA00022516"/>
    </source>
</evidence>
<sequence length="236" mass="27558">MNRIILMVLKNLFFAPFWFIKLCFYCRAKKYTEQQRFDLLKKGTKKANKGGRVIIEAIGLDNIPKENGYIMFPNHQGLYDVLAFLDVHPHPFSVIMKKEVEDIPFLKQIFICMRAYAIDREDVRKSMKIIMQVTKEVKEGRNFIIFAEGTRSKGNFTREFKGGSFKSAMNAKCPIVPVALINAFQPFDSNKIDKVIVKIQYLKPLYYDDYKNMKSVEIANYVKRVIDQALKENEEI</sequence>
<keyword evidence="10" id="KW-1185">Reference proteome</keyword>